<protein>
    <submittedName>
        <fullName evidence="1">Uncharacterized protein</fullName>
    </submittedName>
</protein>
<dbReference type="EMBL" id="JABBPG010000002">
    <property type="protein sequence ID" value="NOU50002.1"/>
    <property type="molecule type" value="Genomic_DNA"/>
</dbReference>
<comment type="caution">
    <text evidence="1">The sequence shown here is derived from an EMBL/GenBank/DDBJ whole genome shotgun (WGS) entry which is preliminary data.</text>
</comment>
<dbReference type="Proteomes" id="UP000586305">
    <property type="component" value="Unassembled WGS sequence"/>
</dbReference>
<accession>A0A849V9H7</accession>
<organism evidence="1 2">
    <name type="scientific">Pseudoalteromonas caenipelagi</name>
    <dbReference type="NCBI Taxonomy" id="2726988"/>
    <lineage>
        <taxon>Bacteria</taxon>
        <taxon>Pseudomonadati</taxon>
        <taxon>Pseudomonadota</taxon>
        <taxon>Gammaproteobacteria</taxon>
        <taxon>Alteromonadales</taxon>
        <taxon>Pseudoalteromonadaceae</taxon>
        <taxon>Pseudoalteromonas</taxon>
    </lineage>
</organism>
<gene>
    <name evidence="1" type="ORF">HG263_05555</name>
</gene>
<keyword evidence="2" id="KW-1185">Reference proteome</keyword>
<reference evidence="1 2" key="1">
    <citation type="submission" date="2020-04" db="EMBL/GenBank/DDBJ databases">
        <title>Pseudoalteromonas caenipelagi sp. nov., isolated from a tidal flat.</title>
        <authorList>
            <person name="Park S."/>
            <person name="Yoon J.-H."/>
        </authorList>
    </citation>
    <scope>NUCLEOTIDE SEQUENCE [LARGE SCALE GENOMIC DNA]</scope>
    <source>
        <strain evidence="1 2">JBTF-M23</strain>
    </source>
</reference>
<dbReference type="RefSeq" id="WP_171625084.1">
    <property type="nucleotide sequence ID" value="NZ_JABBPG010000002.1"/>
</dbReference>
<proteinExistence type="predicted"/>
<dbReference type="AlphaFoldDB" id="A0A849V9H7"/>
<evidence type="ECO:0000313" key="1">
    <source>
        <dbReference type="EMBL" id="NOU50002.1"/>
    </source>
</evidence>
<evidence type="ECO:0000313" key="2">
    <source>
        <dbReference type="Proteomes" id="UP000586305"/>
    </source>
</evidence>
<sequence length="267" mass="29532">MSTDQILSQVADECTKAVDACGEVVNTVNGKMGEISGALQSVKDDAQSTMDQLGDTVNQYVVGARDEQSHFRLSKNQLLKVKDSESFPYGWNAGYIKTATLLETVTTGIEPEQRSPLAREFLAAINSDRQHFATNFNIWELEIYPNIDGATKPASFFWQHLKWSSVVTIAAIVKHITGIVPDSFYCHGLRANEPAKLCGRQYQITNHRHGYIHMHPFVRGEGKDLSETTVIQIALPAAVSGYVDLTNNAWGQFAYLGDATESAFDEI</sequence>
<name>A0A849V9H7_9GAMM</name>